<dbReference type="SMART" id="SM00331">
    <property type="entry name" value="PP2C_SIG"/>
    <property type="match status" value="1"/>
</dbReference>
<dbReference type="Gene3D" id="3.30.450.20">
    <property type="entry name" value="PAS domain"/>
    <property type="match status" value="1"/>
</dbReference>
<evidence type="ECO:0000313" key="5">
    <source>
        <dbReference type="Proteomes" id="UP000664344"/>
    </source>
</evidence>
<dbReference type="PANTHER" id="PTHR43156:SF2">
    <property type="entry name" value="STAGE II SPORULATION PROTEIN E"/>
    <property type="match status" value="1"/>
</dbReference>
<dbReference type="Proteomes" id="UP000664344">
    <property type="component" value="Unassembled WGS sequence"/>
</dbReference>
<dbReference type="Pfam" id="PF13185">
    <property type="entry name" value="GAF_2"/>
    <property type="match status" value="1"/>
</dbReference>
<dbReference type="SUPFAM" id="SSF55781">
    <property type="entry name" value="GAF domain-like"/>
    <property type="match status" value="1"/>
</dbReference>
<comment type="caution">
    <text evidence="4">The sequence shown here is derived from an EMBL/GenBank/DDBJ whole genome shotgun (WGS) entry which is preliminary data.</text>
</comment>
<protein>
    <submittedName>
        <fullName evidence="4">SpoIIE family protein phosphatase</fullName>
    </submittedName>
</protein>
<dbReference type="InterPro" id="IPR000014">
    <property type="entry name" value="PAS"/>
</dbReference>
<dbReference type="Gene3D" id="3.60.40.10">
    <property type="entry name" value="PPM-type phosphatase domain"/>
    <property type="match status" value="1"/>
</dbReference>
<dbReference type="Pfam" id="PF13188">
    <property type="entry name" value="PAS_8"/>
    <property type="match status" value="1"/>
</dbReference>
<dbReference type="InterPro" id="IPR035965">
    <property type="entry name" value="PAS-like_dom_sf"/>
</dbReference>
<feature type="domain" description="PPM-type phosphatase" evidence="3">
    <location>
        <begin position="552"/>
        <end position="769"/>
    </location>
</feature>
<dbReference type="EMBL" id="JAFKDB010000019">
    <property type="protein sequence ID" value="MBN7771263.1"/>
    <property type="molecule type" value="Genomic_DNA"/>
</dbReference>
<reference evidence="4 5" key="1">
    <citation type="submission" date="2021-02" db="EMBL/GenBank/DDBJ databases">
        <title>PHA producing bacteria isolated from coastal sediment in Guangdong, Shenzhen.</title>
        <authorList>
            <person name="Zheng W."/>
            <person name="Yu S."/>
            <person name="Huang Y."/>
        </authorList>
    </citation>
    <scope>NUCLEOTIDE SEQUENCE [LARGE SCALE GENOMIC DNA]</scope>
    <source>
        <strain evidence="4 5">TN21-5</strain>
    </source>
</reference>
<dbReference type="InterPro" id="IPR001932">
    <property type="entry name" value="PPM-type_phosphatase-like_dom"/>
</dbReference>
<dbReference type="Pfam" id="PF07228">
    <property type="entry name" value="SpoIIE"/>
    <property type="match status" value="1"/>
</dbReference>
<evidence type="ECO:0000256" key="1">
    <source>
        <dbReference type="ARBA" id="ARBA00022801"/>
    </source>
</evidence>
<keyword evidence="5" id="KW-1185">Reference proteome</keyword>
<dbReference type="SUPFAM" id="SSF55785">
    <property type="entry name" value="PYP-like sensor domain (PAS domain)"/>
    <property type="match status" value="1"/>
</dbReference>
<dbReference type="InterPro" id="IPR003018">
    <property type="entry name" value="GAF"/>
</dbReference>
<gene>
    <name evidence="4" type="ORF">JYP53_15260</name>
</gene>
<evidence type="ECO:0000313" key="4">
    <source>
        <dbReference type="EMBL" id="MBN7771263.1"/>
    </source>
</evidence>
<evidence type="ECO:0000259" key="3">
    <source>
        <dbReference type="SMART" id="SM00331"/>
    </source>
</evidence>
<dbReference type="SMART" id="SM00065">
    <property type="entry name" value="GAF"/>
    <property type="match status" value="1"/>
</dbReference>
<sequence length="774" mass="85382">MLFALIVFLVLMYLVALRDRSRTAGRFRALTKALEEAQRRLRSSVSDTRSMLNQGAAIVLVFDRHSLKLLFANQQALELFGCDSTEALSDQIMMRLDAWQPEPFSLLDFERWMDQLKTSGSQRKDWLFSGPDRQGVWTDCFVGNTVFEGKAARMLSAGNIHQYRMDRLADSMRNRVLTDITAGNGLEGIFDSLCKLTEIRLKDTRCQISLFDQQRDHLIPMGTSRFAKELRARLPVISASYAATSIGTAAYTRKRIICESIRADHRWQGGAAVAEALGVNSVWSEPILNHQGELLGVFSAFSPVPGKSDDGALEDMASVVSLAGLAIERLGWRQNLEAAASSERFIRQLGVDLVNLPPGPEFETRLRSVLHNVVAQYELGSVGVWEQRVEQEGFSLLVATSKAVGGSEEADEREPVSGTFLVDERLVRDAFRGSQPEYFNVQDDLYASLVLNDEGKPVLVIPVDDIEQSGRRLGLITVQSQFVFIAQEVIEHLQVIATMVRTVLLNRRLVQSLSRAMEAEQSERRKLEGELSVARSIQMSMVPGAGHFKETYRNWTIDAWLKPAKAVGGDLYEFIRLPTGKAVVAVGDVSDKGAPAALFMAKTVSLLNLLVRMHDGDLKAIAEALNAELCRANDSCMFVTMILCTIDLTTGQVSWLNAGHDAPLSIKGIAAPEFMHVESGPPLGLYENTGYPVSQSRIVPGQKVALYSDGVTEAFNVNREAFGSDRLLSLGFRAPLQSDGLLELLRQQILGFIGPSPQSDDITILTVHHHGAGS</sequence>
<dbReference type="InterPro" id="IPR052016">
    <property type="entry name" value="Bact_Sigma-Reg"/>
</dbReference>
<evidence type="ECO:0000259" key="2">
    <source>
        <dbReference type="SMART" id="SM00065"/>
    </source>
</evidence>
<dbReference type="PANTHER" id="PTHR43156">
    <property type="entry name" value="STAGE II SPORULATION PROTEIN E-RELATED"/>
    <property type="match status" value="1"/>
</dbReference>
<feature type="domain" description="GAF" evidence="2">
    <location>
        <begin position="185"/>
        <end position="337"/>
    </location>
</feature>
<organism evidence="4 5">
    <name type="scientific">Marinobacter daepoensis</name>
    <dbReference type="NCBI Taxonomy" id="262077"/>
    <lineage>
        <taxon>Bacteria</taxon>
        <taxon>Pseudomonadati</taxon>
        <taxon>Pseudomonadota</taxon>
        <taxon>Gammaproteobacteria</taxon>
        <taxon>Pseudomonadales</taxon>
        <taxon>Marinobacteraceae</taxon>
        <taxon>Marinobacter</taxon>
    </lineage>
</organism>
<keyword evidence="1" id="KW-0378">Hydrolase</keyword>
<proteinExistence type="predicted"/>
<name>A0ABS3BHE6_9GAMM</name>
<dbReference type="InterPro" id="IPR036457">
    <property type="entry name" value="PPM-type-like_dom_sf"/>
</dbReference>
<dbReference type="RefSeq" id="WP_206558076.1">
    <property type="nucleotide sequence ID" value="NZ_JAFKDB010000019.1"/>
</dbReference>
<accession>A0ABS3BHE6</accession>
<dbReference type="Gene3D" id="3.30.450.40">
    <property type="match status" value="1"/>
</dbReference>
<dbReference type="InterPro" id="IPR029016">
    <property type="entry name" value="GAF-like_dom_sf"/>
</dbReference>